<feature type="coiled-coil region" evidence="2">
    <location>
        <begin position="520"/>
        <end position="561"/>
    </location>
</feature>
<feature type="non-terminal residue" evidence="5">
    <location>
        <position position="600"/>
    </location>
</feature>
<evidence type="ECO:0000313" key="5">
    <source>
        <dbReference type="EMBL" id="KAK3260288.1"/>
    </source>
</evidence>
<dbReference type="InterPro" id="IPR052970">
    <property type="entry name" value="Inner_ear_hair_cell_LOXHD"/>
</dbReference>
<reference evidence="5 6" key="1">
    <citation type="journal article" date="2015" name="Genome Biol. Evol.">
        <title>Comparative Genomics of a Bacterivorous Green Alga Reveals Evolutionary Causalities and Consequences of Phago-Mixotrophic Mode of Nutrition.</title>
        <authorList>
            <person name="Burns J.A."/>
            <person name="Paasch A."/>
            <person name="Narechania A."/>
            <person name="Kim E."/>
        </authorList>
    </citation>
    <scope>NUCLEOTIDE SEQUENCE [LARGE SCALE GENOMIC DNA]</scope>
    <source>
        <strain evidence="5 6">PLY_AMNH</strain>
    </source>
</reference>
<dbReference type="PANTHER" id="PTHR45901:SF3">
    <property type="entry name" value="LIPOXYGENASE HOMOLOGY DOMAIN-CONTAINING PROTEIN 1"/>
    <property type="match status" value="1"/>
</dbReference>
<dbReference type="InterPro" id="IPR036392">
    <property type="entry name" value="PLAT/LH2_dom_sf"/>
</dbReference>
<keyword evidence="2" id="KW-0175">Coiled coil</keyword>
<feature type="coiled-coil region" evidence="2">
    <location>
        <begin position="278"/>
        <end position="312"/>
    </location>
</feature>
<organism evidence="5 6">
    <name type="scientific">Cymbomonas tetramitiformis</name>
    <dbReference type="NCBI Taxonomy" id="36881"/>
    <lineage>
        <taxon>Eukaryota</taxon>
        <taxon>Viridiplantae</taxon>
        <taxon>Chlorophyta</taxon>
        <taxon>Pyramimonadophyceae</taxon>
        <taxon>Pyramimonadales</taxon>
        <taxon>Pyramimonadaceae</taxon>
        <taxon>Cymbomonas</taxon>
    </lineage>
</organism>
<feature type="region of interest" description="Disordered" evidence="3">
    <location>
        <begin position="100"/>
        <end position="129"/>
    </location>
</feature>
<comment type="caution">
    <text evidence="5">The sequence shown here is derived from an EMBL/GenBank/DDBJ whole genome shotgun (WGS) entry which is preliminary data.</text>
</comment>
<dbReference type="Proteomes" id="UP001190700">
    <property type="component" value="Unassembled WGS sequence"/>
</dbReference>
<dbReference type="EMBL" id="LGRX02017897">
    <property type="protein sequence ID" value="KAK3260288.1"/>
    <property type="molecule type" value="Genomic_DNA"/>
</dbReference>
<sequence>MPLTAGVYNIQGEAHDDNQNVYPCVGKLELFSDTSVTGVINDAEGGIFGGSSLVVEGTWGKKEISFEIRDAEDLETYKYEGVWSSKSLFSSKEGEINGEWQYDDWPSDRKSQPEQNRGSFHFSVQGPTPQNRKQYEVRVVTGNLQELACASETFRADFALYVQLIGSRGNSLPLQLKETNKTTKNAELFAMNQDDGFTVETETAVGKVLSVVVGHNATEEYKGYYLSRIELVDEGGAFHVFPFEKWLDAGRGQRATVATAPIKTAGGEGGEGSVSTYERQIEAELAAEEALRKSLELKVNELTESLEDLVHSTTKLEGELATERAARQQETSNYQEQEASLQAELESARVAAAAEKKSSEETIAELTSQRDSLECKWEAEKADRARVEAEMAAMQERLEAEIVSVKNCIAELTATLEMEKQVLKLFAYCLPSTATQPDPHDLFAAAEYMISDRLFLDRHPRCLNAARAGRQGASHFFVPVQHPERNREEERQELQRQAAEERGVLNAEIASWKSQKELVEEQAARDRAAYQEESARLQETIEALQETIRDREAKVEGLQSALASTADALKASERALEVDKAERSEEQARWTLLQEERKLE</sequence>
<protein>
    <recommendedName>
        <fullName evidence="4">PLAT domain-containing protein</fullName>
    </recommendedName>
</protein>
<dbReference type="PANTHER" id="PTHR45901">
    <property type="entry name" value="PROTEIN CBG12474"/>
    <property type="match status" value="1"/>
</dbReference>
<evidence type="ECO:0000256" key="2">
    <source>
        <dbReference type="SAM" id="Coils"/>
    </source>
</evidence>
<feature type="domain" description="PLAT" evidence="4">
    <location>
        <begin position="133"/>
        <end position="261"/>
    </location>
</feature>
<dbReference type="Gene3D" id="2.60.60.20">
    <property type="entry name" value="PLAT/LH2 domain"/>
    <property type="match status" value="1"/>
</dbReference>
<dbReference type="SUPFAM" id="SSF49723">
    <property type="entry name" value="Lipase/lipooxygenase domain (PLAT/LH2 domain)"/>
    <property type="match status" value="1"/>
</dbReference>
<evidence type="ECO:0000256" key="1">
    <source>
        <dbReference type="PROSITE-ProRule" id="PRU00152"/>
    </source>
</evidence>
<comment type="caution">
    <text evidence="1">Lacks conserved residue(s) required for the propagation of feature annotation.</text>
</comment>
<gene>
    <name evidence="5" type="ORF">CYMTET_30745</name>
</gene>
<evidence type="ECO:0000313" key="6">
    <source>
        <dbReference type="Proteomes" id="UP001190700"/>
    </source>
</evidence>
<accession>A0AAE0FIG6</accession>
<dbReference type="PROSITE" id="PS50095">
    <property type="entry name" value="PLAT"/>
    <property type="match status" value="1"/>
</dbReference>
<dbReference type="InterPro" id="IPR001024">
    <property type="entry name" value="PLAT/LH2_dom"/>
</dbReference>
<proteinExistence type="predicted"/>
<evidence type="ECO:0000259" key="4">
    <source>
        <dbReference type="PROSITE" id="PS50095"/>
    </source>
</evidence>
<name>A0AAE0FIG6_9CHLO</name>
<evidence type="ECO:0000256" key="3">
    <source>
        <dbReference type="SAM" id="MobiDB-lite"/>
    </source>
</evidence>
<dbReference type="AlphaFoldDB" id="A0AAE0FIG6"/>
<keyword evidence="6" id="KW-1185">Reference proteome</keyword>
<dbReference type="Pfam" id="PF01477">
    <property type="entry name" value="PLAT"/>
    <property type="match status" value="1"/>
</dbReference>